<evidence type="ECO:0000256" key="1">
    <source>
        <dbReference type="ARBA" id="ARBA00004651"/>
    </source>
</evidence>
<dbReference type="GO" id="GO:0022857">
    <property type="term" value="F:transmembrane transporter activity"/>
    <property type="evidence" value="ECO:0007669"/>
    <property type="project" value="InterPro"/>
</dbReference>
<feature type="transmembrane region" description="Helical" evidence="5">
    <location>
        <begin position="12"/>
        <end position="37"/>
    </location>
</feature>
<evidence type="ECO:0000259" key="6">
    <source>
        <dbReference type="PROSITE" id="PS50850"/>
    </source>
</evidence>
<keyword evidence="8" id="KW-1185">Reference proteome</keyword>
<evidence type="ECO:0000256" key="2">
    <source>
        <dbReference type="ARBA" id="ARBA00022692"/>
    </source>
</evidence>
<evidence type="ECO:0000256" key="4">
    <source>
        <dbReference type="ARBA" id="ARBA00023136"/>
    </source>
</evidence>
<keyword evidence="2 5" id="KW-0812">Transmembrane</keyword>
<feature type="transmembrane region" description="Helical" evidence="5">
    <location>
        <begin position="169"/>
        <end position="188"/>
    </location>
</feature>
<evidence type="ECO:0000313" key="8">
    <source>
        <dbReference type="Proteomes" id="UP000184699"/>
    </source>
</evidence>
<dbReference type="InterPro" id="IPR011701">
    <property type="entry name" value="MFS"/>
</dbReference>
<reference evidence="8" key="1">
    <citation type="submission" date="2016-11" db="EMBL/GenBank/DDBJ databases">
        <authorList>
            <person name="Varghese N."/>
            <person name="Submissions S."/>
        </authorList>
    </citation>
    <scope>NUCLEOTIDE SEQUENCE [LARGE SCALE GENOMIC DNA]</scope>
    <source>
        <strain evidence="8">DSM 8595</strain>
    </source>
</reference>
<dbReference type="Gene3D" id="1.20.1250.20">
    <property type="entry name" value="MFS general substrate transporter like domains"/>
    <property type="match status" value="1"/>
</dbReference>
<dbReference type="SUPFAM" id="SSF103473">
    <property type="entry name" value="MFS general substrate transporter"/>
    <property type="match status" value="1"/>
</dbReference>
<evidence type="ECO:0000256" key="5">
    <source>
        <dbReference type="SAM" id="Phobius"/>
    </source>
</evidence>
<evidence type="ECO:0000313" key="7">
    <source>
        <dbReference type="EMBL" id="SIN75872.1"/>
    </source>
</evidence>
<feature type="transmembrane region" description="Helical" evidence="5">
    <location>
        <begin position="332"/>
        <end position="352"/>
    </location>
</feature>
<feature type="transmembrane region" description="Helical" evidence="5">
    <location>
        <begin position="296"/>
        <end position="320"/>
    </location>
</feature>
<dbReference type="EMBL" id="FSRJ01000001">
    <property type="protein sequence ID" value="SIN75872.1"/>
    <property type="molecule type" value="Genomic_DNA"/>
</dbReference>
<proteinExistence type="predicted"/>
<feature type="transmembrane region" description="Helical" evidence="5">
    <location>
        <begin position="270"/>
        <end position="290"/>
    </location>
</feature>
<dbReference type="PANTHER" id="PTHR23531:SF1">
    <property type="entry name" value="QUINOLENE RESISTANCE PROTEIN NORA"/>
    <property type="match status" value="1"/>
</dbReference>
<dbReference type="STRING" id="232089.SAMN05443544_0890"/>
<dbReference type="PROSITE" id="PS50850">
    <property type="entry name" value="MFS"/>
    <property type="match status" value="1"/>
</dbReference>
<keyword evidence="3 5" id="KW-1133">Transmembrane helix</keyword>
<dbReference type="GO" id="GO:0005886">
    <property type="term" value="C:plasma membrane"/>
    <property type="evidence" value="ECO:0007669"/>
    <property type="project" value="UniProtKB-SubCell"/>
</dbReference>
<name>A0A1N6DYN9_9MICO</name>
<feature type="transmembrane region" description="Helical" evidence="5">
    <location>
        <begin position="105"/>
        <end position="127"/>
    </location>
</feature>
<dbReference type="InterPro" id="IPR052714">
    <property type="entry name" value="MFS_Exporter"/>
</dbReference>
<feature type="transmembrane region" description="Helical" evidence="5">
    <location>
        <begin position="358"/>
        <end position="378"/>
    </location>
</feature>
<accession>A0A1N6DYN9</accession>
<protein>
    <submittedName>
        <fullName evidence="7">Predicted arabinose efflux permease, MFS family</fullName>
    </submittedName>
</protein>
<evidence type="ECO:0000256" key="3">
    <source>
        <dbReference type="ARBA" id="ARBA00022989"/>
    </source>
</evidence>
<gene>
    <name evidence="7" type="ORF">SAMN05443544_0890</name>
</gene>
<dbReference type="RefSeq" id="WP_074259068.1">
    <property type="nucleotide sequence ID" value="NZ_FSRJ01000001.1"/>
</dbReference>
<dbReference type="Pfam" id="PF07690">
    <property type="entry name" value="MFS_1"/>
    <property type="match status" value="1"/>
</dbReference>
<organism evidence="7 8">
    <name type="scientific">Agromyces cerinus subsp. cerinus</name>
    <dbReference type="NCBI Taxonomy" id="232089"/>
    <lineage>
        <taxon>Bacteria</taxon>
        <taxon>Bacillati</taxon>
        <taxon>Actinomycetota</taxon>
        <taxon>Actinomycetes</taxon>
        <taxon>Micrococcales</taxon>
        <taxon>Microbacteriaceae</taxon>
        <taxon>Agromyces</taxon>
    </lineage>
</organism>
<dbReference type="AlphaFoldDB" id="A0A1N6DYN9"/>
<sequence>MTGRPARTRLFTRAFIALGIAELCYFTAAGIAIFALPLYVTGPIGGDEAWAGLAFGAFALTALILRPLAGRLADNYGRLPLLVGGALIAATSLGLIALADDLVTVIALRLLAGVAEAAFFVAGFAALADLAPEERLGEALSYNSLGLYLGIALGPPLGQALVSLGGYPFAWAGGAALAALAAGLSLLVGETREDAAPAESDRRLIHRPALPIALGFLASLVAMGGFLAFASLHAVQVGLENPSLALFSYGGVVVVCRIAFARVPDRLPPLALGAAALVTIGLGLVLVASWPSPAGLIAGAGVVAVGVAFSTPAFFAAIFATASPAQRGVASGTASAAIDLGLGIGPIALGLVADAGGIPWAFGVGAVVAVAGAFWTLALRRRGAGSARVAAS</sequence>
<dbReference type="PANTHER" id="PTHR23531">
    <property type="entry name" value="QUINOLENE RESISTANCE PROTEIN NORA"/>
    <property type="match status" value="1"/>
</dbReference>
<feature type="transmembrane region" description="Helical" evidence="5">
    <location>
        <begin position="49"/>
        <end position="69"/>
    </location>
</feature>
<feature type="domain" description="Major facilitator superfamily (MFS) profile" evidence="6">
    <location>
        <begin position="14"/>
        <end position="384"/>
    </location>
</feature>
<dbReference type="Proteomes" id="UP000184699">
    <property type="component" value="Unassembled WGS sequence"/>
</dbReference>
<feature type="transmembrane region" description="Helical" evidence="5">
    <location>
        <begin position="81"/>
        <end position="99"/>
    </location>
</feature>
<keyword evidence="4 5" id="KW-0472">Membrane</keyword>
<feature type="transmembrane region" description="Helical" evidence="5">
    <location>
        <begin position="244"/>
        <end position="263"/>
    </location>
</feature>
<feature type="transmembrane region" description="Helical" evidence="5">
    <location>
        <begin position="139"/>
        <end position="157"/>
    </location>
</feature>
<dbReference type="InterPro" id="IPR020846">
    <property type="entry name" value="MFS_dom"/>
</dbReference>
<dbReference type="InterPro" id="IPR036259">
    <property type="entry name" value="MFS_trans_sf"/>
</dbReference>
<comment type="subcellular location">
    <subcellularLocation>
        <location evidence="1">Cell membrane</location>
        <topology evidence="1">Multi-pass membrane protein</topology>
    </subcellularLocation>
</comment>
<dbReference type="OrthoDB" id="5242299at2"/>
<feature type="transmembrane region" description="Helical" evidence="5">
    <location>
        <begin position="209"/>
        <end position="232"/>
    </location>
</feature>